<evidence type="ECO:0000313" key="1">
    <source>
        <dbReference type="EMBL" id="SKA14527.1"/>
    </source>
</evidence>
<sequence>MLFAEIPQTSNKNVTYLRNFRKQDAEKKRIFAEGKRSQTETKSIHQHINALNAI</sequence>
<dbReference type="EMBL" id="FUXK01000032">
    <property type="protein sequence ID" value="SKA14527.1"/>
    <property type="molecule type" value="Genomic_DNA"/>
</dbReference>
<reference evidence="1 2" key="1">
    <citation type="submission" date="2017-02" db="EMBL/GenBank/DDBJ databases">
        <authorList>
            <person name="Peterson S.W."/>
        </authorList>
    </citation>
    <scope>NUCLEOTIDE SEQUENCE [LARGE SCALE GENOMIC DNA]</scope>
    <source>
        <strain evidence="1 2">ATCC 43324</strain>
    </source>
</reference>
<dbReference type="STRING" id="28136.SAMN02745202_02234"/>
<protein>
    <submittedName>
        <fullName evidence="1">Uncharacterized protein</fullName>
    </submittedName>
</protein>
<organism evidence="1 2">
    <name type="scientific">Segatella oulorum</name>
    <dbReference type="NCBI Taxonomy" id="28136"/>
    <lineage>
        <taxon>Bacteria</taxon>
        <taxon>Pseudomonadati</taxon>
        <taxon>Bacteroidota</taxon>
        <taxon>Bacteroidia</taxon>
        <taxon>Bacteroidales</taxon>
        <taxon>Prevotellaceae</taxon>
        <taxon>Segatella</taxon>
    </lineage>
</organism>
<gene>
    <name evidence="1" type="ORF">SAMN02745202_02234</name>
</gene>
<evidence type="ECO:0000313" key="2">
    <source>
        <dbReference type="Proteomes" id="UP000190065"/>
    </source>
</evidence>
<dbReference type="AlphaFoldDB" id="A0A1T4RF75"/>
<name>A0A1T4RF75_9BACT</name>
<dbReference type="Proteomes" id="UP000190065">
    <property type="component" value="Unassembled WGS sequence"/>
</dbReference>
<accession>A0A1T4RF75</accession>
<proteinExistence type="predicted"/>